<evidence type="ECO:0000313" key="2">
    <source>
        <dbReference type="Proteomes" id="UP000291301"/>
    </source>
</evidence>
<reference evidence="1 2" key="1">
    <citation type="journal article" date="2015" name="Antonie Van Leeuwenhoek">
        <title>Oricola cellulosilytica gen. nov., sp. nov., a cellulose-degrading bacterium of the family Phyllobacteriaceae isolated from surface seashore water, and emended descriptions of Mesorhizobium loti and Phyllobacterium myrsinacearum.</title>
        <authorList>
            <person name="Hameed A."/>
            <person name="Shahina M."/>
            <person name="Lai W.A."/>
            <person name="Lin S.Y."/>
            <person name="Young L.S."/>
            <person name="Liu Y.C."/>
            <person name="Hsu Y.H."/>
            <person name="Young C.C."/>
        </authorList>
    </citation>
    <scope>NUCLEOTIDE SEQUENCE [LARGE SCALE GENOMIC DNA]</scope>
    <source>
        <strain evidence="1 2">KCTC 52183</strain>
    </source>
</reference>
<accession>A0A4R0PB59</accession>
<dbReference type="EMBL" id="SJST01000003">
    <property type="protein sequence ID" value="TCD14286.1"/>
    <property type="molecule type" value="Genomic_DNA"/>
</dbReference>
<dbReference type="InterPro" id="IPR027417">
    <property type="entry name" value="P-loop_NTPase"/>
</dbReference>
<keyword evidence="2" id="KW-1185">Reference proteome</keyword>
<name>A0A4R0PB59_9HYPH</name>
<dbReference type="AlphaFoldDB" id="A0A4R0PB59"/>
<evidence type="ECO:0000313" key="1">
    <source>
        <dbReference type="EMBL" id="TCD14286.1"/>
    </source>
</evidence>
<organism evidence="1 2">
    <name type="scientific">Oricola cellulosilytica</name>
    <dbReference type="NCBI Taxonomy" id="1429082"/>
    <lineage>
        <taxon>Bacteria</taxon>
        <taxon>Pseudomonadati</taxon>
        <taxon>Pseudomonadota</taxon>
        <taxon>Alphaproteobacteria</taxon>
        <taxon>Hyphomicrobiales</taxon>
        <taxon>Ahrensiaceae</taxon>
        <taxon>Oricola</taxon>
    </lineage>
</organism>
<gene>
    <name evidence="1" type="ORF">E0D97_09410</name>
</gene>
<dbReference type="RefSeq" id="WP_131568165.1">
    <property type="nucleotide sequence ID" value="NZ_JAINFK010000002.1"/>
</dbReference>
<dbReference type="SUPFAM" id="SSF52540">
    <property type="entry name" value="P-loop containing nucleoside triphosphate hydrolases"/>
    <property type="match status" value="1"/>
</dbReference>
<sequence length="76" mass="8418">MSDPDGQIRNLLARCGLDFEPECIEFHKTERIVRTASAGQVRKPVYTVRHWNVATFRAVCALAGGNRGLIAISFAD</sequence>
<dbReference type="Proteomes" id="UP000291301">
    <property type="component" value="Unassembled WGS sequence"/>
</dbReference>
<protein>
    <submittedName>
        <fullName evidence="1">Uncharacterized protein</fullName>
    </submittedName>
</protein>
<comment type="caution">
    <text evidence="1">The sequence shown here is derived from an EMBL/GenBank/DDBJ whole genome shotgun (WGS) entry which is preliminary data.</text>
</comment>
<dbReference type="Gene3D" id="3.40.50.300">
    <property type="entry name" value="P-loop containing nucleotide triphosphate hydrolases"/>
    <property type="match status" value="1"/>
</dbReference>
<proteinExistence type="predicted"/>
<dbReference type="OrthoDB" id="9800698at2"/>